<evidence type="ECO:0000256" key="1">
    <source>
        <dbReference type="ARBA" id="ARBA00008018"/>
    </source>
</evidence>
<comment type="caution">
    <text evidence="5">Lacks conserved residue(s) required for the propagation of feature annotation.</text>
</comment>
<accession>A0A133UXH2</accession>
<dbReference type="InterPro" id="IPR013795">
    <property type="entry name" value="DNA/RNA-bd_Alba"/>
</dbReference>
<gene>
    <name evidence="5" type="primary">albA</name>
    <name evidence="7" type="ORF">AKJ40_04370</name>
</gene>
<comment type="similarity">
    <text evidence="1 5">Belongs to the histone-like Alba family.</text>
</comment>
<protein>
    <recommendedName>
        <fullName evidence="5">DNA/RNA-binding protein Alba</fullName>
    </recommendedName>
</protein>
<dbReference type="GO" id="GO:0003723">
    <property type="term" value="F:RNA binding"/>
    <property type="evidence" value="ECO:0007669"/>
    <property type="project" value="InterPro"/>
</dbReference>
<reference evidence="7 8" key="1">
    <citation type="journal article" date="2016" name="Sci. Rep.">
        <title>Metabolic traits of an uncultured archaeal lineage -MSBL1- from brine pools of the Red Sea.</title>
        <authorList>
            <person name="Mwirichia R."/>
            <person name="Alam I."/>
            <person name="Rashid M."/>
            <person name="Vinu M."/>
            <person name="Ba-Alawi W."/>
            <person name="Anthony Kamau A."/>
            <person name="Kamanda Ngugi D."/>
            <person name="Goker M."/>
            <person name="Klenk H.P."/>
            <person name="Bajic V."/>
            <person name="Stingl U."/>
        </authorList>
    </citation>
    <scope>NUCLEOTIDE SEQUENCE [LARGE SCALE GENOMIC DNA]</scope>
    <source>
        <strain evidence="7">SCGC-AAA259M10</strain>
    </source>
</reference>
<keyword evidence="3 5" id="KW-0963">Cytoplasm</keyword>
<dbReference type="GO" id="GO:0005737">
    <property type="term" value="C:cytoplasm"/>
    <property type="evidence" value="ECO:0007669"/>
    <property type="project" value="UniProtKB-SubCell"/>
</dbReference>
<sequence>MADDNVVFVGSKEVMSYVLAVTTQFNEGSNEVVLKARGSAISRAVDTAEIVRNRFLQNVDILDITTKTEELEDEEGTSNVSAISINLGEKQTDLLKIRIKEIDISKTLV</sequence>
<dbReference type="GO" id="GO:0003690">
    <property type="term" value="F:double-stranded DNA binding"/>
    <property type="evidence" value="ECO:0007669"/>
    <property type="project" value="UniProtKB-UniRule"/>
</dbReference>
<comment type="subcellular location">
    <subcellularLocation>
        <location evidence="5">Cytoplasm</location>
    </subcellularLocation>
    <subcellularLocation>
        <location evidence="5">Chromosome</location>
    </subcellularLocation>
</comment>
<dbReference type="NCBIfam" id="NF003088">
    <property type="entry name" value="PRK04015.1"/>
    <property type="match status" value="1"/>
</dbReference>
<dbReference type="PATRIC" id="fig|1698270.3.peg.1201"/>
<evidence type="ECO:0000256" key="3">
    <source>
        <dbReference type="ARBA" id="ARBA00022490"/>
    </source>
</evidence>
<proteinExistence type="inferred from homology"/>
<dbReference type="EMBL" id="LHXU01000091">
    <property type="protein sequence ID" value="KXA98882.1"/>
    <property type="molecule type" value="Genomic_DNA"/>
</dbReference>
<dbReference type="PIRSF" id="PIRSF028732">
    <property type="entry name" value="Alba"/>
    <property type="match status" value="1"/>
</dbReference>
<dbReference type="GO" id="GO:0005694">
    <property type="term" value="C:chromosome"/>
    <property type="evidence" value="ECO:0007669"/>
    <property type="project" value="UniProtKB-SubCell"/>
</dbReference>
<evidence type="ECO:0000259" key="6">
    <source>
        <dbReference type="Pfam" id="PF01918"/>
    </source>
</evidence>
<dbReference type="InterPro" id="IPR002775">
    <property type="entry name" value="DNA/RNA-bd_Alba-like"/>
</dbReference>
<evidence type="ECO:0000256" key="2">
    <source>
        <dbReference type="ARBA" id="ARBA00022454"/>
    </source>
</evidence>
<evidence type="ECO:0000313" key="7">
    <source>
        <dbReference type="EMBL" id="KXA98882.1"/>
    </source>
</evidence>
<keyword evidence="5" id="KW-0226">DNA condensation</keyword>
<evidence type="ECO:0000256" key="5">
    <source>
        <dbReference type="HAMAP-Rule" id="MF_01122"/>
    </source>
</evidence>
<keyword evidence="8" id="KW-1185">Reference proteome</keyword>
<name>A0A133UXH2_9EURY</name>
<dbReference type="NCBIfam" id="TIGR00285">
    <property type="entry name" value="DNA-binding protein Alba"/>
    <property type="match status" value="1"/>
</dbReference>
<dbReference type="GO" id="GO:0030261">
    <property type="term" value="P:chromosome condensation"/>
    <property type="evidence" value="ECO:0007669"/>
    <property type="project" value="UniProtKB-KW"/>
</dbReference>
<evidence type="ECO:0000256" key="4">
    <source>
        <dbReference type="ARBA" id="ARBA00023125"/>
    </source>
</evidence>
<feature type="domain" description="DNA/RNA-binding protein Alba-like" evidence="6">
    <location>
        <begin position="5"/>
        <end position="66"/>
    </location>
</feature>
<dbReference type="Gene3D" id="3.30.110.20">
    <property type="entry name" value="Alba-like domain"/>
    <property type="match status" value="1"/>
</dbReference>
<dbReference type="AlphaFoldDB" id="A0A133UXH2"/>
<dbReference type="SUPFAM" id="SSF82704">
    <property type="entry name" value="AlbA-like"/>
    <property type="match status" value="1"/>
</dbReference>
<comment type="caution">
    <text evidence="7">The sequence shown here is derived from an EMBL/GenBank/DDBJ whole genome shotgun (WGS) entry which is preliminary data.</text>
</comment>
<dbReference type="Pfam" id="PF01918">
    <property type="entry name" value="Alba"/>
    <property type="match status" value="1"/>
</dbReference>
<keyword evidence="2 5" id="KW-0158">Chromosome</keyword>
<keyword evidence="4 5" id="KW-0238">DNA-binding</keyword>
<dbReference type="InterPro" id="IPR036882">
    <property type="entry name" value="Alba-like_dom_sf"/>
</dbReference>
<comment type="function">
    <text evidence="5">Binds double-stranded DNA tightly but without sequence specificity. Involved in DNA compaction.</text>
</comment>
<dbReference type="HAMAP" id="MF_01122">
    <property type="entry name" value="AlbA"/>
    <property type="match status" value="1"/>
</dbReference>
<organism evidence="7 8">
    <name type="scientific">candidate division MSBL1 archaeon SCGC-AAA259M10</name>
    <dbReference type="NCBI Taxonomy" id="1698270"/>
    <lineage>
        <taxon>Archaea</taxon>
        <taxon>Methanobacteriati</taxon>
        <taxon>Methanobacteriota</taxon>
        <taxon>candidate division MSBL1</taxon>
    </lineage>
</organism>
<dbReference type="Proteomes" id="UP000070341">
    <property type="component" value="Unassembled WGS sequence"/>
</dbReference>
<evidence type="ECO:0000313" key="8">
    <source>
        <dbReference type="Proteomes" id="UP000070341"/>
    </source>
</evidence>